<reference evidence="2 3" key="1">
    <citation type="submission" date="2020-08" db="EMBL/GenBank/DDBJ databases">
        <title>Genome sequence of Sphingomonas rhizophila KACC 19189T.</title>
        <authorList>
            <person name="Hyun D.-W."/>
            <person name="Bae J.-W."/>
        </authorList>
    </citation>
    <scope>NUCLEOTIDE SEQUENCE [LARGE SCALE GENOMIC DNA]</scope>
    <source>
        <strain evidence="2 3">KACC 19189</strain>
    </source>
</reference>
<protein>
    <submittedName>
        <fullName evidence="2">Uncharacterized protein</fullName>
    </submittedName>
</protein>
<evidence type="ECO:0000256" key="1">
    <source>
        <dbReference type="SAM" id="MobiDB-lite"/>
    </source>
</evidence>
<gene>
    <name evidence="2" type="ORF">H9L12_08020</name>
</gene>
<feature type="compositionally biased region" description="Basic and acidic residues" evidence="1">
    <location>
        <begin position="1"/>
        <end position="18"/>
    </location>
</feature>
<name>A0A7G9S8W9_9SPHN</name>
<organism evidence="2 3">
    <name type="scientific">Sphingomonas rhizophila</name>
    <dbReference type="NCBI Taxonomy" id="2071607"/>
    <lineage>
        <taxon>Bacteria</taxon>
        <taxon>Pseudomonadati</taxon>
        <taxon>Pseudomonadota</taxon>
        <taxon>Alphaproteobacteria</taxon>
        <taxon>Sphingomonadales</taxon>
        <taxon>Sphingomonadaceae</taxon>
        <taxon>Sphingomonas</taxon>
    </lineage>
</organism>
<dbReference type="EMBL" id="CP060717">
    <property type="protein sequence ID" value="QNN64294.1"/>
    <property type="molecule type" value="Genomic_DNA"/>
</dbReference>
<proteinExistence type="predicted"/>
<dbReference type="Proteomes" id="UP000515955">
    <property type="component" value="Chromosome"/>
</dbReference>
<dbReference type="RefSeq" id="WP_187541294.1">
    <property type="nucleotide sequence ID" value="NZ_CP060717.1"/>
</dbReference>
<feature type="region of interest" description="Disordered" evidence="1">
    <location>
        <begin position="1"/>
        <end position="23"/>
    </location>
</feature>
<keyword evidence="3" id="KW-1185">Reference proteome</keyword>
<dbReference type="AlphaFoldDB" id="A0A7G9S8W9"/>
<dbReference type="KEGG" id="srhi:H9L12_08020"/>
<sequence length="63" mass="6682">MTDDPKREPHDPSEDEHPLASPTELAGTTEAAIDAEFAARGRQQALEIAEKGEPKASEGNNPG</sequence>
<accession>A0A7G9S8W9</accession>
<evidence type="ECO:0000313" key="3">
    <source>
        <dbReference type="Proteomes" id="UP000515955"/>
    </source>
</evidence>
<evidence type="ECO:0000313" key="2">
    <source>
        <dbReference type="EMBL" id="QNN64294.1"/>
    </source>
</evidence>